<proteinExistence type="predicted"/>
<accession>A0A1C3JF31</accession>
<evidence type="ECO:0000313" key="2">
    <source>
        <dbReference type="Proteomes" id="UP000092819"/>
    </source>
</evidence>
<name>A0A1C3JF31_9VIBR</name>
<organism evidence="1 2">
    <name type="scientific">Vibrio celticus</name>
    <dbReference type="NCBI Taxonomy" id="446372"/>
    <lineage>
        <taxon>Bacteria</taxon>
        <taxon>Pseudomonadati</taxon>
        <taxon>Pseudomonadota</taxon>
        <taxon>Gammaproteobacteria</taxon>
        <taxon>Vibrionales</taxon>
        <taxon>Vibrionaceae</taxon>
        <taxon>Vibrio</taxon>
    </lineage>
</organism>
<gene>
    <name evidence="1" type="ORF">VCE7224_02435</name>
</gene>
<reference evidence="2" key="1">
    <citation type="submission" date="2016-06" db="EMBL/GenBank/DDBJ databases">
        <authorList>
            <person name="Rodrigo-Torres L."/>
            <person name="Arahal D.R."/>
        </authorList>
    </citation>
    <scope>NUCLEOTIDE SEQUENCE [LARGE SCALE GENOMIC DNA]</scope>
    <source>
        <strain evidence="2">CECT 7224</strain>
    </source>
</reference>
<keyword evidence="2" id="KW-1185">Reference proteome</keyword>
<evidence type="ECO:0000313" key="1">
    <source>
        <dbReference type="EMBL" id="SBT13685.1"/>
    </source>
</evidence>
<dbReference type="EMBL" id="FLQZ01000050">
    <property type="protein sequence ID" value="SBT13685.1"/>
    <property type="molecule type" value="Genomic_DNA"/>
</dbReference>
<dbReference type="RefSeq" id="WP_065676595.1">
    <property type="nucleotide sequence ID" value="NZ_AP025463.1"/>
</dbReference>
<protein>
    <submittedName>
        <fullName evidence="1">Uncharacterized protein</fullName>
    </submittedName>
</protein>
<dbReference type="Proteomes" id="UP000092819">
    <property type="component" value="Unassembled WGS sequence"/>
</dbReference>
<sequence length="97" mass="11158">MTHLLTMQHFLNSLLLETSEYQIKDNSIRVDLNGHGQLEIPLTYVSASGRHRYSGKVLLRELDKLSQIPFSQAASLLVERYFPEVDKDKKNAFFTTC</sequence>
<dbReference type="AlphaFoldDB" id="A0A1C3JF31"/>